<accession>A0A1T4JSR7</accession>
<dbReference type="Proteomes" id="UP000190657">
    <property type="component" value="Unassembled WGS sequence"/>
</dbReference>
<protein>
    <submittedName>
        <fullName evidence="1">Uncharacterized protein</fullName>
    </submittedName>
</protein>
<evidence type="ECO:0000313" key="1">
    <source>
        <dbReference type="EMBL" id="SJZ33181.1"/>
    </source>
</evidence>
<keyword evidence="2" id="KW-1185">Reference proteome</keyword>
<gene>
    <name evidence="1" type="ORF">SAMN02745114_00050</name>
</gene>
<reference evidence="1 2" key="1">
    <citation type="submission" date="2017-02" db="EMBL/GenBank/DDBJ databases">
        <authorList>
            <person name="Peterson S.W."/>
        </authorList>
    </citation>
    <scope>NUCLEOTIDE SEQUENCE [LARGE SCALE GENOMIC DNA]</scope>
    <source>
        <strain evidence="1 2">ATCC 51222</strain>
    </source>
</reference>
<proteinExistence type="predicted"/>
<dbReference type="EMBL" id="FUWW01000001">
    <property type="protein sequence ID" value="SJZ33181.1"/>
    <property type="molecule type" value="Genomic_DNA"/>
</dbReference>
<evidence type="ECO:0000313" key="2">
    <source>
        <dbReference type="Proteomes" id="UP000190657"/>
    </source>
</evidence>
<organism evidence="1 2">
    <name type="scientific">Eubacterium coprostanoligenes</name>
    <dbReference type="NCBI Taxonomy" id="290054"/>
    <lineage>
        <taxon>Bacteria</taxon>
        <taxon>Bacillati</taxon>
        <taxon>Bacillota</taxon>
        <taxon>Clostridia</taxon>
        <taxon>Eubacteriales</taxon>
        <taxon>Eubacteriaceae</taxon>
        <taxon>Eubacterium</taxon>
    </lineage>
</organism>
<dbReference type="AlphaFoldDB" id="A0A1T4JSR7"/>
<name>A0A1T4JSR7_9FIRM</name>
<sequence>MLFKKKPISVEYSVYECSLQVVANKGKPCASLFHQVYAKVFHNINNSFLFLPY</sequence>